<keyword evidence="2" id="KW-0812">Transmembrane</keyword>
<feature type="compositionally biased region" description="Polar residues" evidence="1">
    <location>
        <begin position="627"/>
        <end position="640"/>
    </location>
</feature>
<feature type="region of interest" description="Disordered" evidence="1">
    <location>
        <begin position="698"/>
        <end position="757"/>
    </location>
</feature>
<reference evidence="3 4" key="1">
    <citation type="journal article" date="2019" name="Sci. Rep.">
        <title>A multi-omics analysis of the grapevine pathogen Lasiodiplodia theobromae reveals that temperature affects the expression of virulence- and pathogenicity-related genes.</title>
        <authorList>
            <person name="Felix C."/>
            <person name="Meneses R."/>
            <person name="Goncalves M.F.M."/>
            <person name="Tilleman L."/>
            <person name="Duarte A.S."/>
            <person name="Jorrin-Novo J.V."/>
            <person name="Van de Peer Y."/>
            <person name="Deforce D."/>
            <person name="Van Nieuwerburgh F."/>
            <person name="Esteves A.C."/>
            <person name="Alves A."/>
        </authorList>
    </citation>
    <scope>NUCLEOTIDE SEQUENCE [LARGE SCALE GENOMIC DNA]</scope>
    <source>
        <strain evidence="3 4">LA-SOL3</strain>
    </source>
</reference>
<evidence type="ECO:0000256" key="2">
    <source>
        <dbReference type="SAM" id="Phobius"/>
    </source>
</evidence>
<feature type="compositionally biased region" description="Polar residues" evidence="1">
    <location>
        <begin position="710"/>
        <end position="721"/>
    </location>
</feature>
<feature type="transmembrane region" description="Helical" evidence="2">
    <location>
        <begin position="84"/>
        <end position="101"/>
    </location>
</feature>
<feature type="transmembrane region" description="Helical" evidence="2">
    <location>
        <begin position="513"/>
        <end position="532"/>
    </location>
</feature>
<feature type="compositionally biased region" description="Polar residues" evidence="1">
    <location>
        <begin position="1"/>
        <end position="12"/>
    </location>
</feature>
<organism evidence="3 4">
    <name type="scientific">Lasiodiplodia theobromae</name>
    <dbReference type="NCBI Taxonomy" id="45133"/>
    <lineage>
        <taxon>Eukaryota</taxon>
        <taxon>Fungi</taxon>
        <taxon>Dikarya</taxon>
        <taxon>Ascomycota</taxon>
        <taxon>Pezizomycotina</taxon>
        <taxon>Dothideomycetes</taxon>
        <taxon>Dothideomycetes incertae sedis</taxon>
        <taxon>Botryosphaeriales</taxon>
        <taxon>Botryosphaeriaceae</taxon>
        <taxon>Lasiodiplodia</taxon>
    </lineage>
</organism>
<dbReference type="OrthoDB" id="3177213at2759"/>
<feature type="transmembrane region" description="Helical" evidence="2">
    <location>
        <begin position="288"/>
        <end position="307"/>
    </location>
</feature>
<evidence type="ECO:0000313" key="4">
    <source>
        <dbReference type="Proteomes" id="UP000325902"/>
    </source>
</evidence>
<feature type="region of interest" description="Disordered" evidence="1">
    <location>
        <begin position="597"/>
        <end position="640"/>
    </location>
</feature>
<feature type="transmembrane region" description="Helical" evidence="2">
    <location>
        <begin position="152"/>
        <end position="177"/>
    </location>
</feature>
<feature type="transmembrane region" description="Helical" evidence="2">
    <location>
        <begin position="553"/>
        <end position="573"/>
    </location>
</feature>
<feature type="transmembrane region" description="Helical" evidence="2">
    <location>
        <begin position="222"/>
        <end position="245"/>
    </location>
</feature>
<accession>A0A5N5DNU2</accession>
<feature type="transmembrane region" description="Helical" evidence="2">
    <location>
        <begin position="257"/>
        <end position="276"/>
    </location>
</feature>
<comment type="caution">
    <text evidence="3">The sequence shown here is derived from an EMBL/GenBank/DDBJ whole genome shotgun (WGS) entry which is preliminary data.</text>
</comment>
<feature type="transmembrane region" description="Helical" evidence="2">
    <location>
        <begin position="189"/>
        <end position="210"/>
    </location>
</feature>
<dbReference type="InterPro" id="IPR010640">
    <property type="entry name" value="Low_temperature_requirement_A"/>
</dbReference>
<dbReference type="Proteomes" id="UP000325902">
    <property type="component" value="Unassembled WGS sequence"/>
</dbReference>
<dbReference type="AlphaFoldDB" id="A0A5N5DNU2"/>
<protein>
    <submittedName>
        <fullName evidence="3">Uncharacterized protein</fullName>
    </submittedName>
</protein>
<keyword evidence="4" id="KW-1185">Reference proteome</keyword>
<keyword evidence="2" id="KW-1133">Transmembrane helix</keyword>
<proteinExistence type="predicted"/>
<feature type="transmembrane region" description="Helical" evidence="2">
    <location>
        <begin position="474"/>
        <end position="493"/>
    </location>
</feature>
<keyword evidence="2" id="KW-0472">Membrane</keyword>
<dbReference type="PANTHER" id="PTHR42101">
    <property type="entry name" value="CHROMOSOME 16, WHOLE GENOME SHOTGUN SEQUENCE"/>
    <property type="match status" value="1"/>
</dbReference>
<evidence type="ECO:0000313" key="3">
    <source>
        <dbReference type="EMBL" id="KAB2579280.1"/>
    </source>
</evidence>
<sequence length="757" mass="83349">MVNTPWKRTSSGYGDETDDHHHTSKRSHRAVPFIENPCVGADYADAVFSQRHEANPDELCFDLFFVANLATFTAYHTVDSSGSLAAYVGFFAILWATWFQITLHDVRFARDSVYERCCKVVQFVVFVGLALVGSKFEPNENVREGGSGNKNYQVLCVVLVASRCLLAVQYAVVMVAVARKRFSKLYLPLGLNIAVYLVAAAVFGAMILAFRPGDDGRPGLYWIWWVVLFLEGVATITISCFWRMLSFKKTHLVERMGLLTLIVIGEGAIGVTKTVGKMMGKSDIDVQGTFLVVCIVLVLVFLFLNYFDNAPRGHYGTIRQQIWALLHFPFQLAVVGVGEGSQHLALARHITNYMKKFESKIIKACVKEGLEGDKLVKKLEEAVKYYQLDKKPECYRQVLQIKDSIAKLGNMTGICAKSYTKTFPSSTWDYAFPSDFSDLVTEVGSGVTMSTGMKIPVGEEPFGVLQHSWQIVYIYYWAALLAIFACIIAFLLLTRNRQFRIDLFDATSIGGRVLMASLCLLFGCLGIAGAGHHENRDKHNTTAIDREAIYLDFLASGWVVPTGTIMLGVTLFADHCARHFCNWRLRRHGYTVAPPEGDDDHDHLLHQAGIEGGAGGSAGHSRVHSGISQHQRTNSAGSNSTGKLILAGEVEDVDEVLAKRRAHVRQSRALGFREQSPPRPANALYLLGNFAANLTNVGDAPAERGGRSGSGDTNASNTTLVGGSPEERGSGRTYFEGGGEADRRGSFRPGLYSEKQG</sequence>
<gene>
    <name evidence="3" type="ORF">DBV05_g2073</name>
</gene>
<dbReference type="PANTHER" id="PTHR42101:SF1">
    <property type="entry name" value="LOW TEMPERATURE REQUIREMENT A"/>
    <property type="match status" value="1"/>
</dbReference>
<feature type="region of interest" description="Disordered" evidence="1">
    <location>
        <begin position="1"/>
        <end position="28"/>
    </location>
</feature>
<evidence type="ECO:0000256" key="1">
    <source>
        <dbReference type="SAM" id="MobiDB-lite"/>
    </source>
</evidence>
<dbReference type="EMBL" id="VCHE01000008">
    <property type="protein sequence ID" value="KAB2579280.1"/>
    <property type="molecule type" value="Genomic_DNA"/>
</dbReference>
<dbReference type="Pfam" id="PF06772">
    <property type="entry name" value="LtrA"/>
    <property type="match status" value="1"/>
</dbReference>
<name>A0A5N5DNU2_9PEZI</name>